<name>A0A7J6MI63_PEROL</name>
<keyword evidence="1" id="KW-0732">Signal</keyword>
<organism evidence="2 3">
    <name type="scientific">Perkinsus olseni</name>
    <name type="common">Perkinsus atlanticus</name>
    <dbReference type="NCBI Taxonomy" id="32597"/>
    <lineage>
        <taxon>Eukaryota</taxon>
        <taxon>Sar</taxon>
        <taxon>Alveolata</taxon>
        <taxon>Perkinsozoa</taxon>
        <taxon>Perkinsea</taxon>
        <taxon>Perkinsida</taxon>
        <taxon>Perkinsidae</taxon>
        <taxon>Perkinsus</taxon>
    </lineage>
</organism>
<proteinExistence type="predicted"/>
<accession>A0A7J6MI63</accession>
<dbReference type="EMBL" id="JABANN010000116">
    <property type="protein sequence ID" value="KAF4670691.1"/>
    <property type="molecule type" value="Genomic_DNA"/>
</dbReference>
<dbReference type="AlphaFoldDB" id="A0A7J6MI63"/>
<protein>
    <submittedName>
        <fullName evidence="2">Uncharacterized protein</fullName>
    </submittedName>
</protein>
<reference evidence="2 3" key="1">
    <citation type="submission" date="2020-04" db="EMBL/GenBank/DDBJ databases">
        <title>Perkinsus olseni comparative genomics.</title>
        <authorList>
            <person name="Bogema D.R."/>
        </authorList>
    </citation>
    <scope>NUCLEOTIDE SEQUENCE [LARGE SCALE GENOMIC DNA]</scope>
    <source>
        <strain evidence="2">ATCC PRA-31</strain>
    </source>
</reference>
<dbReference type="Proteomes" id="UP000572268">
    <property type="component" value="Unassembled WGS sequence"/>
</dbReference>
<evidence type="ECO:0000256" key="1">
    <source>
        <dbReference type="SAM" id="SignalP"/>
    </source>
</evidence>
<evidence type="ECO:0000313" key="3">
    <source>
        <dbReference type="Proteomes" id="UP000572268"/>
    </source>
</evidence>
<feature type="signal peptide" evidence="1">
    <location>
        <begin position="1"/>
        <end position="23"/>
    </location>
</feature>
<comment type="caution">
    <text evidence="2">The sequence shown here is derived from an EMBL/GenBank/DDBJ whole genome shotgun (WGS) entry which is preliminary data.</text>
</comment>
<sequence>MRVHGKFTMVSLGVLLVMASVSATIPPVDQEPPLPESHRTLLWPTLLETVNLSATLGPAFSEAIASASERTYEKFLEQRRIRLEKKGKMENGTSTLGRVCYVYLELLQT</sequence>
<evidence type="ECO:0000313" key="2">
    <source>
        <dbReference type="EMBL" id="KAF4670691.1"/>
    </source>
</evidence>
<gene>
    <name evidence="2" type="ORF">FOL46_000677</name>
</gene>
<feature type="chain" id="PRO_5029844634" evidence="1">
    <location>
        <begin position="24"/>
        <end position="109"/>
    </location>
</feature>